<reference evidence="2" key="2">
    <citation type="submission" date="2021-03" db="EMBL/GenBank/DDBJ databases">
        <title>Isolation of Bacillus subtilis from fermented food sample.</title>
        <authorList>
            <person name="Lakshmanan V."/>
            <person name="Athira K."/>
            <person name="Rajagopal K."/>
        </authorList>
    </citation>
    <scope>NUCLEOTIDE SEQUENCE</scope>
    <source>
        <strain evidence="2">S1</strain>
    </source>
</reference>
<sequence>MKAIIKEDVQASLERYADRPVYIHLETTTGSYSAHLNEKNMTVVAYIRNAKVTYHQAKIKGNGPYRVGLKTEEGWIYAEGLTEYTVDEENRLLMAGHLPGGKLAISLQISEKPFTV</sequence>
<dbReference type="GeneID" id="86873523"/>
<dbReference type="Gene3D" id="2.70.180.10">
    <property type="entry name" value="Hypothetical protein YojF"/>
    <property type="match status" value="1"/>
</dbReference>
<dbReference type="STRING" id="483913.AN935_10315"/>
<dbReference type="Proteomes" id="UP001214898">
    <property type="component" value="Chromosome"/>
</dbReference>
<dbReference type="PATRIC" id="fig|1423.134.peg.128"/>
<dbReference type="EMBL" id="CP125292">
    <property type="protein sequence ID" value="WHM21711.1"/>
    <property type="molecule type" value="Genomic_DNA"/>
</dbReference>
<evidence type="ECO:0000313" key="2">
    <source>
        <dbReference type="EMBL" id="MBO3795652.1"/>
    </source>
</evidence>
<dbReference type="SMR" id="A0A063XC52"/>
<evidence type="ECO:0000313" key="4">
    <source>
        <dbReference type="EMBL" id="WHM21711.1"/>
    </source>
</evidence>
<dbReference type="EMBL" id="JAGFPW010000014">
    <property type="protein sequence ID" value="MBO3795652.1"/>
    <property type="molecule type" value="Genomic_DNA"/>
</dbReference>
<dbReference type="EMBL" id="JXBC01000003">
    <property type="protein sequence ID" value="KIU11243.1"/>
    <property type="molecule type" value="Genomic_DNA"/>
</dbReference>
<evidence type="ECO:0000313" key="5">
    <source>
        <dbReference type="Proteomes" id="UP000032247"/>
    </source>
</evidence>
<dbReference type="Proteomes" id="UP001229422">
    <property type="component" value="Chromosome"/>
</dbReference>
<reference evidence="3" key="3">
    <citation type="submission" date="2023-03" db="EMBL/GenBank/DDBJ databases">
        <title>Complete genome sequences of 52 Bacillus and Priestia strains isolated from West-African fermentations and 26 reference strains from the DSMZ collection.</title>
        <authorList>
            <person name="Wiedenbein E.S."/>
            <person name="Canoy T.S."/>
            <person name="Hui Y."/>
            <person name="Parkouda C."/>
            <person name="Dawende C."/>
            <person name="Ametefe E."/>
            <person name="Jespersen L."/>
            <person name="Nielsen D.S."/>
        </authorList>
    </citation>
    <scope>NUCLEOTIDE SEQUENCE</scope>
    <source>
        <strain evidence="3">PRO56</strain>
    </source>
</reference>
<dbReference type="AlphaFoldDB" id="A0A063XC52"/>
<reference evidence="1 5" key="1">
    <citation type="submission" date="2014-12" db="EMBL/GenBank/DDBJ databases">
        <title>Comparative genome analysis of Bacillus coagulans HM-08, Clostridium butyricum HM-68, Bacillus subtilis HM-66 and Bacillus licheniformis BL-09.</title>
        <authorList>
            <person name="Zhang H."/>
        </authorList>
    </citation>
    <scope>NUCLEOTIDE SEQUENCE [LARGE SCALE GENOMIC DNA]</scope>
    <source>
        <strain evidence="1 5">HM-66</strain>
    </source>
</reference>
<evidence type="ECO:0000313" key="1">
    <source>
        <dbReference type="EMBL" id="KIU11243.1"/>
    </source>
</evidence>
<reference evidence="4" key="4">
    <citation type="submission" date="2023-05" db="EMBL/GenBank/DDBJ databases">
        <title>Complete genome sequence of Bacillus subtilis SRCM117797 isolated from Soybean paste.</title>
        <authorList>
            <person name="Abraha H.B."/>
            <person name="Kim K.-P."/>
            <person name="Ryu M.-S."/>
            <person name="Jeong D.-Y."/>
        </authorList>
    </citation>
    <scope>NUCLEOTIDE SEQUENCE</scope>
    <source>
        <strain evidence="4">SRCM117797</strain>
    </source>
</reference>
<dbReference type="Proteomes" id="UP000665181">
    <property type="component" value="Unassembled WGS sequence"/>
</dbReference>
<protein>
    <submittedName>
        <fullName evidence="2">YojF family protein</fullName>
    </submittedName>
</protein>
<dbReference type="EMBL" id="CP120576">
    <property type="protein sequence ID" value="WEY83472.1"/>
    <property type="molecule type" value="Genomic_DNA"/>
</dbReference>
<accession>A0A063XC52</accession>
<dbReference type="InterPro" id="IPR036492">
    <property type="entry name" value="YojF_sf"/>
</dbReference>
<dbReference type="RefSeq" id="WP_003231213.1">
    <property type="nucleotide sequence ID" value="NZ_AP024621.1"/>
</dbReference>
<dbReference type="Pfam" id="PF08830">
    <property type="entry name" value="DUF1806"/>
    <property type="match status" value="1"/>
</dbReference>
<name>A0A063XC52_BACIU</name>
<dbReference type="InterPro" id="IPR014934">
    <property type="entry name" value="DUF1806"/>
</dbReference>
<organism evidence="1 5">
    <name type="scientific">Bacillus subtilis</name>
    <dbReference type="NCBI Taxonomy" id="1423"/>
    <lineage>
        <taxon>Bacteria</taxon>
        <taxon>Bacillati</taxon>
        <taxon>Bacillota</taxon>
        <taxon>Bacilli</taxon>
        <taxon>Bacillales</taxon>
        <taxon>Bacillaceae</taxon>
        <taxon>Bacillus</taxon>
    </lineage>
</organism>
<proteinExistence type="predicted"/>
<evidence type="ECO:0000313" key="3">
    <source>
        <dbReference type="EMBL" id="WEY83472.1"/>
    </source>
</evidence>
<dbReference type="SUPFAM" id="SSF89442">
    <property type="entry name" value="Hypothetical protein YojF"/>
    <property type="match status" value="1"/>
</dbReference>
<dbReference type="Proteomes" id="UP000032247">
    <property type="component" value="Unassembled WGS sequence"/>
</dbReference>
<gene>
    <name evidence="3" type="primary">yojF</name>
    <name evidence="2" type="ORF">J5227_15390</name>
    <name evidence="3" type="ORF">P5633_13705</name>
    <name evidence="4" type="ORF">QL281_01000</name>
    <name evidence="1" type="ORF">SC09_Contig24orf00151</name>
</gene>